<organism evidence="1 2">
    <name type="scientific">Actinomadura madurae</name>
    <dbReference type="NCBI Taxonomy" id="1993"/>
    <lineage>
        <taxon>Bacteria</taxon>
        <taxon>Bacillati</taxon>
        <taxon>Actinomycetota</taxon>
        <taxon>Actinomycetes</taxon>
        <taxon>Streptosporangiales</taxon>
        <taxon>Thermomonosporaceae</taxon>
        <taxon>Actinomadura</taxon>
    </lineage>
</organism>
<dbReference type="AlphaFoldDB" id="A0A1I5FLG2"/>
<dbReference type="EMBL" id="FOVH01000004">
    <property type="protein sequence ID" value="SFO24091.1"/>
    <property type="molecule type" value="Genomic_DNA"/>
</dbReference>
<sequence>MQGRVRVLLTPMGDRIKYRVVGRVHCTRPGQGELPNSGTYDRDDLVWRSVFGSARAVARFLKAGKRTSKIISLYDLGYEDCDRLMSAERRSRGTTGA</sequence>
<name>A0A1I5FLG2_9ACTN</name>
<keyword evidence="2" id="KW-1185">Reference proteome</keyword>
<evidence type="ECO:0000313" key="2">
    <source>
        <dbReference type="Proteomes" id="UP000183413"/>
    </source>
</evidence>
<evidence type="ECO:0000313" key="1">
    <source>
        <dbReference type="EMBL" id="SFO24091.1"/>
    </source>
</evidence>
<dbReference type="RefSeq" id="WP_075021309.1">
    <property type="nucleotide sequence ID" value="NZ_FOVH01000004.1"/>
</dbReference>
<dbReference type="InParanoid" id="A0A1I5FLG2"/>
<reference evidence="1 2" key="1">
    <citation type="submission" date="2016-10" db="EMBL/GenBank/DDBJ databases">
        <authorList>
            <person name="de Groot N.N."/>
        </authorList>
    </citation>
    <scope>NUCLEOTIDE SEQUENCE [LARGE SCALE GENOMIC DNA]</scope>
    <source>
        <strain evidence="1 2">DSM 43067</strain>
    </source>
</reference>
<proteinExistence type="predicted"/>
<dbReference type="Proteomes" id="UP000183413">
    <property type="component" value="Unassembled WGS sequence"/>
</dbReference>
<accession>A0A1I5FLG2</accession>
<protein>
    <submittedName>
        <fullName evidence="1">Uncharacterized protein</fullName>
    </submittedName>
</protein>
<gene>
    <name evidence="1" type="ORF">SAMN04489713_104657</name>
</gene>